<dbReference type="AlphaFoldDB" id="A0A6G0Y485"/>
<gene>
    <name evidence="1" type="ORF">FWK35_00033563</name>
</gene>
<accession>A0A6G0Y485</accession>
<sequence>MSKENINKNNNKVYKHILSTTPPYSLTNVNLKKYKHFITPNQLSVFVTDDSIIVNNENIIPTETLNQEQQNTTNFTPKSMLPNLYFIKSVFDFIGLRNTTSRISMTWIVSFANQFLLISKSNQTFLISDNFILTINYLKVNNVQRHIPTYLLQSDKLM</sequence>
<evidence type="ECO:0000313" key="2">
    <source>
        <dbReference type="Proteomes" id="UP000478052"/>
    </source>
</evidence>
<dbReference type="Proteomes" id="UP000478052">
    <property type="component" value="Unassembled WGS sequence"/>
</dbReference>
<proteinExistence type="predicted"/>
<reference evidence="1 2" key="1">
    <citation type="submission" date="2019-08" db="EMBL/GenBank/DDBJ databases">
        <title>Whole genome of Aphis craccivora.</title>
        <authorList>
            <person name="Voronova N.V."/>
            <person name="Shulinski R.S."/>
            <person name="Bandarenka Y.V."/>
            <person name="Zhorov D.G."/>
            <person name="Warner D."/>
        </authorList>
    </citation>
    <scope>NUCLEOTIDE SEQUENCE [LARGE SCALE GENOMIC DNA]</scope>
    <source>
        <strain evidence="1">180601</strain>
        <tissue evidence="1">Whole Body</tissue>
    </source>
</reference>
<comment type="caution">
    <text evidence="1">The sequence shown here is derived from an EMBL/GenBank/DDBJ whole genome shotgun (WGS) entry which is preliminary data.</text>
</comment>
<organism evidence="1 2">
    <name type="scientific">Aphis craccivora</name>
    <name type="common">Cowpea aphid</name>
    <dbReference type="NCBI Taxonomy" id="307492"/>
    <lineage>
        <taxon>Eukaryota</taxon>
        <taxon>Metazoa</taxon>
        <taxon>Ecdysozoa</taxon>
        <taxon>Arthropoda</taxon>
        <taxon>Hexapoda</taxon>
        <taxon>Insecta</taxon>
        <taxon>Pterygota</taxon>
        <taxon>Neoptera</taxon>
        <taxon>Paraneoptera</taxon>
        <taxon>Hemiptera</taxon>
        <taxon>Sternorrhyncha</taxon>
        <taxon>Aphidomorpha</taxon>
        <taxon>Aphidoidea</taxon>
        <taxon>Aphididae</taxon>
        <taxon>Aphidini</taxon>
        <taxon>Aphis</taxon>
        <taxon>Aphis</taxon>
    </lineage>
</organism>
<keyword evidence="2" id="KW-1185">Reference proteome</keyword>
<protein>
    <submittedName>
        <fullName evidence="1">Nucleic-acid-binding protein</fullName>
    </submittedName>
</protein>
<name>A0A6G0Y485_APHCR</name>
<evidence type="ECO:0000313" key="1">
    <source>
        <dbReference type="EMBL" id="KAF0748680.1"/>
    </source>
</evidence>
<dbReference type="EMBL" id="VUJU01006381">
    <property type="protein sequence ID" value="KAF0748680.1"/>
    <property type="molecule type" value="Genomic_DNA"/>
</dbReference>